<feature type="compositionally biased region" description="Low complexity" evidence="3">
    <location>
        <begin position="576"/>
        <end position="590"/>
    </location>
</feature>
<evidence type="ECO:0000256" key="2">
    <source>
        <dbReference type="ARBA" id="ARBA00023326"/>
    </source>
</evidence>
<dbReference type="Proteomes" id="UP000277671">
    <property type="component" value="Unassembled WGS sequence"/>
</dbReference>
<keyword evidence="2" id="KW-0119">Carbohydrate metabolism</keyword>
<dbReference type="InterPro" id="IPR036116">
    <property type="entry name" value="FN3_sf"/>
</dbReference>
<feature type="compositionally biased region" description="Basic and acidic residues" evidence="3">
    <location>
        <begin position="391"/>
        <end position="406"/>
    </location>
</feature>
<comment type="caution">
    <text evidence="6">The sequence shown here is derived from an EMBL/GenBank/DDBJ whole genome shotgun (WGS) entry which is preliminary data.</text>
</comment>
<feature type="compositionally biased region" description="Basic and acidic residues" evidence="3">
    <location>
        <begin position="425"/>
        <end position="441"/>
    </location>
</feature>
<dbReference type="AlphaFoldDB" id="A0A495JQD3"/>
<dbReference type="Pfam" id="PF13424">
    <property type="entry name" value="TPR_12"/>
    <property type="match status" value="1"/>
</dbReference>
<evidence type="ECO:0000256" key="3">
    <source>
        <dbReference type="SAM" id="MobiDB-lite"/>
    </source>
</evidence>
<reference evidence="6 7" key="1">
    <citation type="submission" date="2018-10" db="EMBL/GenBank/DDBJ databases">
        <title>Sequencing the genomes of 1000 actinobacteria strains.</title>
        <authorList>
            <person name="Klenk H.-P."/>
        </authorList>
    </citation>
    <scope>NUCLEOTIDE SEQUENCE [LARGE SCALE GENOMIC DNA]</scope>
    <source>
        <strain evidence="6 7">DSM 45175</strain>
    </source>
</reference>
<dbReference type="SMART" id="SM00060">
    <property type="entry name" value="FN3"/>
    <property type="match status" value="1"/>
</dbReference>
<keyword evidence="4" id="KW-1133">Transmembrane helix</keyword>
<accession>A0A495JQD3</accession>
<dbReference type="RefSeq" id="WP_121159314.1">
    <property type="nucleotide sequence ID" value="NZ_RBKT01000001.1"/>
</dbReference>
<keyword evidence="1" id="KW-0378">Hydrolase</keyword>
<dbReference type="Gene3D" id="2.60.40.10">
    <property type="entry name" value="Immunoglobulins"/>
    <property type="match status" value="1"/>
</dbReference>
<proteinExistence type="predicted"/>
<protein>
    <submittedName>
        <fullName evidence="6">Tetratricopeptide repeat protein</fullName>
    </submittedName>
</protein>
<keyword evidence="2" id="KW-0624">Polysaccharide degradation</keyword>
<feature type="compositionally biased region" description="Low complexity" evidence="3">
    <location>
        <begin position="601"/>
        <end position="616"/>
    </location>
</feature>
<keyword evidence="1" id="KW-0326">Glycosidase</keyword>
<feature type="compositionally biased region" description="Low complexity" evidence="3">
    <location>
        <begin position="317"/>
        <end position="343"/>
    </location>
</feature>
<evidence type="ECO:0000313" key="7">
    <source>
        <dbReference type="Proteomes" id="UP000277671"/>
    </source>
</evidence>
<sequence length="689" mass="71314">MSPGFGDLTPQAQQLVAAGDLAGAQELLSAALNSADPSPAHASPELTEAAGLQARVLVALGEPHSARGWAAFAYAAATRLHGPSDPRTVASAATLAAVLHRVGSHERAARLYRDVIIELTATDGPESLRVLAAHADLATVEYAQGECQLARNRLEDAWELHREVYGDGHLSGIRMLARLGSMQRDCGHFAEAHEHLALARELCREHLPADHPLAVQVAALARAAANPDHSCADGQSAEPDRAPAGHLDPAPSATTDDFPGPDSYPAPADAYPGPDDRAAPTGAHATPNHDYPAPATSYVAPGTTHPPAAEPYAAPVGGYPPSTGSYPPAAASGEHYPAAATPPGAGPPDPPPPPRMPPPRVPPPRSPVDHGPFGPGASPADAVYPASGESAVEHDSRWWPPDRAEPDPDDEPADDRDGWTASGRSDWRTDQSTERDNDSWAHEPSGTDWNHAPAGSGWDRAPAGGGWDHPLPGGGSPLPPAVPGMTAAPGDDRFRTAGTGGGTGTRHLPERRQQAKLPVRIYQPPRRPLRRTLPVIVAGLVVVLLGTVAVVAGFALTSDSDPGPTGPGQPTPNGPSPGTTPEQSAPAGPVATPPVTPGAPPSGLSLRDSRDSVSLSWTYPPGAEGPVVISAGRTGQDPRAIHELPPGTDSFIVYSLNRNTDYCFTVAVVYSVDLVGRSEPVCTKRTGAS</sequence>
<dbReference type="CDD" id="cd00063">
    <property type="entry name" value="FN3"/>
    <property type="match status" value="1"/>
</dbReference>
<evidence type="ECO:0000256" key="4">
    <source>
        <dbReference type="SAM" id="Phobius"/>
    </source>
</evidence>
<organism evidence="6 7">
    <name type="scientific">Micromonospora pisi</name>
    <dbReference type="NCBI Taxonomy" id="589240"/>
    <lineage>
        <taxon>Bacteria</taxon>
        <taxon>Bacillati</taxon>
        <taxon>Actinomycetota</taxon>
        <taxon>Actinomycetes</taxon>
        <taxon>Micromonosporales</taxon>
        <taxon>Micromonosporaceae</taxon>
        <taxon>Micromonospora</taxon>
    </lineage>
</organism>
<feature type="compositionally biased region" description="Gly residues" evidence="3">
    <location>
        <begin position="463"/>
        <end position="476"/>
    </location>
</feature>
<feature type="compositionally biased region" description="Pro residues" evidence="3">
    <location>
        <begin position="564"/>
        <end position="575"/>
    </location>
</feature>
<feature type="region of interest" description="Disordered" evidence="3">
    <location>
        <begin position="558"/>
        <end position="619"/>
    </location>
</feature>
<dbReference type="GO" id="GO:0000272">
    <property type="term" value="P:polysaccharide catabolic process"/>
    <property type="evidence" value="ECO:0007669"/>
    <property type="project" value="UniProtKB-KW"/>
</dbReference>
<dbReference type="Gene3D" id="1.25.40.10">
    <property type="entry name" value="Tetratricopeptide repeat domain"/>
    <property type="match status" value="2"/>
</dbReference>
<keyword evidence="4" id="KW-0812">Transmembrane</keyword>
<evidence type="ECO:0000256" key="1">
    <source>
        <dbReference type="ARBA" id="ARBA00023295"/>
    </source>
</evidence>
<gene>
    <name evidence="6" type="ORF">BDK92_5564</name>
</gene>
<dbReference type="GO" id="GO:0016798">
    <property type="term" value="F:hydrolase activity, acting on glycosyl bonds"/>
    <property type="evidence" value="ECO:0007669"/>
    <property type="project" value="UniProtKB-KW"/>
</dbReference>
<feature type="compositionally biased region" description="Pro residues" evidence="3">
    <location>
        <begin position="344"/>
        <end position="366"/>
    </location>
</feature>
<feature type="compositionally biased region" description="Low complexity" evidence="3">
    <location>
        <begin position="260"/>
        <end position="273"/>
    </location>
</feature>
<feature type="compositionally biased region" description="Pro residues" evidence="3">
    <location>
        <begin position="591"/>
        <end position="600"/>
    </location>
</feature>
<evidence type="ECO:0000259" key="5">
    <source>
        <dbReference type="PROSITE" id="PS50853"/>
    </source>
</evidence>
<feature type="transmembrane region" description="Helical" evidence="4">
    <location>
        <begin position="533"/>
        <end position="556"/>
    </location>
</feature>
<dbReference type="SUPFAM" id="SSF48452">
    <property type="entry name" value="TPR-like"/>
    <property type="match status" value="1"/>
</dbReference>
<dbReference type="PROSITE" id="PS50853">
    <property type="entry name" value="FN3"/>
    <property type="match status" value="1"/>
</dbReference>
<dbReference type="OrthoDB" id="3351279at2"/>
<feature type="region of interest" description="Disordered" evidence="3">
    <location>
        <begin position="228"/>
        <end position="523"/>
    </location>
</feature>
<feature type="domain" description="Fibronectin type-III" evidence="5">
    <location>
        <begin position="600"/>
        <end position="689"/>
    </location>
</feature>
<dbReference type="EMBL" id="RBKT01000001">
    <property type="protein sequence ID" value="RKR91173.1"/>
    <property type="molecule type" value="Genomic_DNA"/>
</dbReference>
<name>A0A495JQD3_9ACTN</name>
<dbReference type="InterPro" id="IPR013783">
    <property type="entry name" value="Ig-like_fold"/>
</dbReference>
<keyword evidence="4" id="KW-0472">Membrane</keyword>
<dbReference type="SUPFAM" id="SSF49265">
    <property type="entry name" value="Fibronectin type III"/>
    <property type="match status" value="1"/>
</dbReference>
<evidence type="ECO:0000313" key="6">
    <source>
        <dbReference type="EMBL" id="RKR91173.1"/>
    </source>
</evidence>
<dbReference type="InterPro" id="IPR011990">
    <property type="entry name" value="TPR-like_helical_dom_sf"/>
</dbReference>
<keyword evidence="7" id="KW-1185">Reference proteome</keyword>
<dbReference type="InterPro" id="IPR003961">
    <property type="entry name" value="FN3_dom"/>
</dbReference>